<accession>A0A2T2NTX1</accession>
<proteinExistence type="predicted"/>
<protein>
    <submittedName>
        <fullName evidence="2">Uncharacterized protein</fullName>
    </submittedName>
</protein>
<keyword evidence="3" id="KW-1185">Reference proteome</keyword>
<dbReference type="EMBL" id="KZ678133">
    <property type="protein sequence ID" value="PSN68892.1"/>
    <property type="molecule type" value="Genomic_DNA"/>
</dbReference>
<evidence type="ECO:0000256" key="1">
    <source>
        <dbReference type="SAM" id="MobiDB-lite"/>
    </source>
</evidence>
<evidence type="ECO:0000313" key="2">
    <source>
        <dbReference type="EMBL" id="PSN68892.1"/>
    </source>
</evidence>
<dbReference type="Proteomes" id="UP000240883">
    <property type="component" value="Unassembled WGS sequence"/>
</dbReference>
<gene>
    <name evidence="2" type="ORF">BS50DRAFT_327302</name>
</gene>
<sequence>MGWNGMGWAGDKPSPGVAVGGPRILLSPVGGRAWKTRSGAEAMSMSMTAPALYPCAEGVEEDSASELLGWGPNTGLRMSRRIRVADRGAESLCTGWGVCDGEVGESRALSLSLRVHVCVYAACVLACAAGGRYVSAEDRICACPAWRREYTPRSASHRNLNGDKEPSSTHTKNQTSKRVDWQTLPPPPPPFGMQCRGACNISGRVAACASSWC</sequence>
<name>A0A2T2NTX1_CORCC</name>
<reference evidence="2 3" key="1">
    <citation type="journal article" date="2018" name="Front. Microbiol.">
        <title>Genome-Wide Analysis of Corynespora cassiicola Leaf Fall Disease Putative Effectors.</title>
        <authorList>
            <person name="Lopez D."/>
            <person name="Ribeiro S."/>
            <person name="Label P."/>
            <person name="Fumanal B."/>
            <person name="Venisse J.S."/>
            <person name="Kohler A."/>
            <person name="de Oliveira R.R."/>
            <person name="Labutti K."/>
            <person name="Lipzen A."/>
            <person name="Lail K."/>
            <person name="Bauer D."/>
            <person name="Ohm R.A."/>
            <person name="Barry K.W."/>
            <person name="Spatafora J."/>
            <person name="Grigoriev I.V."/>
            <person name="Martin F.M."/>
            <person name="Pujade-Renaud V."/>
        </authorList>
    </citation>
    <scope>NUCLEOTIDE SEQUENCE [LARGE SCALE GENOMIC DNA]</scope>
    <source>
        <strain evidence="2 3">Philippines</strain>
    </source>
</reference>
<dbReference type="AlphaFoldDB" id="A0A2T2NTX1"/>
<evidence type="ECO:0000313" key="3">
    <source>
        <dbReference type="Proteomes" id="UP000240883"/>
    </source>
</evidence>
<organism evidence="2 3">
    <name type="scientific">Corynespora cassiicola Philippines</name>
    <dbReference type="NCBI Taxonomy" id="1448308"/>
    <lineage>
        <taxon>Eukaryota</taxon>
        <taxon>Fungi</taxon>
        <taxon>Dikarya</taxon>
        <taxon>Ascomycota</taxon>
        <taxon>Pezizomycotina</taxon>
        <taxon>Dothideomycetes</taxon>
        <taxon>Pleosporomycetidae</taxon>
        <taxon>Pleosporales</taxon>
        <taxon>Corynesporascaceae</taxon>
        <taxon>Corynespora</taxon>
    </lineage>
</organism>
<feature type="region of interest" description="Disordered" evidence="1">
    <location>
        <begin position="154"/>
        <end position="183"/>
    </location>
</feature>